<proteinExistence type="predicted"/>
<dbReference type="PANTHER" id="PTHR11571:SF224">
    <property type="entry name" value="HEMATOPOIETIC PROSTAGLANDIN D SYNTHASE"/>
    <property type="match status" value="1"/>
</dbReference>
<evidence type="ECO:0000313" key="7">
    <source>
        <dbReference type="Proteomes" id="UP001642483"/>
    </source>
</evidence>
<dbReference type="SFLD" id="SFLDS00019">
    <property type="entry name" value="Glutathione_Transferase_(cytos"/>
    <property type="match status" value="1"/>
</dbReference>
<comment type="caution">
    <text evidence="6">The sequence shown here is derived from an EMBL/GenBank/DDBJ whole genome shotgun (WGS) entry which is preliminary data.</text>
</comment>
<reference evidence="6 7" key="1">
    <citation type="submission" date="2024-02" db="EMBL/GenBank/DDBJ databases">
        <authorList>
            <person name="Daric V."/>
            <person name="Darras S."/>
        </authorList>
    </citation>
    <scope>NUCLEOTIDE SEQUENCE [LARGE SCALE GENOMIC DNA]</scope>
</reference>
<dbReference type="InterPro" id="IPR036249">
    <property type="entry name" value="Thioredoxin-like_sf"/>
</dbReference>
<dbReference type="Proteomes" id="UP001642483">
    <property type="component" value="Unassembled WGS sequence"/>
</dbReference>
<evidence type="ECO:0000259" key="5">
    <source>
        <dbReference type="PROSITE" id="PS50405"/>
    </source>
</evidence>
<evidence type="ECO:0000256" key="3">
    <source>
        <dbReference type="ARBA" id="ARBA00047960"/>
    </source>
</evidence>
<dbReference type="SUPFAM" id="SSF52833">
    <property type="entry name" value="Thioredoxin-like"/>
    <property type="match status" value="1"/>
</dbReference>
<dbReference type="InterPro" id="IPR010987">
    <property type="entry name" value="Glutathione-S-Trfase_C-like"/>
</dbReference>
<dbReference type="CDD" id="cd03192">
    <property type="entry name" value="GST_C_Sigma_like"/>
    <property type="match status" value="1"/>
</dbReference>
<gene>
    <name evidence="6" type="ORF">CVLEPA_LOCUS3994</name>
</gene>
<dbReference type="Pfam" id="PF14497">
    <property type="entry name" value="GST_C_3"/>
    <property type="match status" value="1"/>
</dbReference>
<dbReference type="Gene3D" id="1.20.1050.10">
    <property type="match status" value="1"/>
</dbReference>
<feature type="domain" description="GST N-terminal" evidence="4">
    <location>
        <begin position="2"/>
        <end position="80"/>
    </location>
</feature>
<dbReference type="EMBL" id="CAWYQH010000013">
    <property type="protein sequence ID" value="CAK8674280.1"/>
    <property type="molecule type" value="Genomic_DNA"/>
</dbReference>
<protein>
    <recommendedName>
        <fullName evidence="1">glutathione transferase</fullName>
        <ecNumber evidence="1">2.5.1.18</ecNumber>
    </recommendedName>
</protein>
<dbReference type="PROSITE" id="PS50404">
    <property type="entry name" value="GST_NTER"/>
    <property type="match status" value="1"/>
</dbReference>
<evidence type="ECO:0000256" key="1">
    <source>
        <dbReference type="ARBA" id="ARBA00012452"/>
    </source>
</evidence>
<comment type="catalytic activity">
    <reaction evidence="3">
        <text>RX + glutathione = an S-substituted glutathione + a halide anion + H(+)</text>
        <dbReference type="Rhea" id="RHEA:16437"/>
        <dbReference type="ChEBI" id="CHEBI:15378"/>
        <dbReference type="ChEBI" id="CHEBI:16042"/>
        <dbReference type="ChEBI" id="CHEBI:17792"/>
        <dbReference type="ChEBI" id="CHEBI:57925"/>
        <dbReference type="ChEBI" id="CHEBI:90779"/>
        <dbReference type="EC" id="2.5.1.18"/>
    </reaction>
</comment>
<dbReference type="PANTHER" id="PTHR11571">
    <property type="entry name" value="GLUTATHIONE S-TRANSFERASE"/>
    <property type="match status" value="1"/>
</dbReference>
<dbReference type="CDD" id="cd03039">
    <property type="entry name" value="GST_N_Sigma_like"/>
    <property type="match status" value="1"/>
</dbReference>
<dbReference type="SUPFAM" id="SSF47616">
    <property type="entry name" value="GST C-terminal domain-like"/>
    <property type="match status" value="1"/>
</dbReference>
<feature type="domain" description="GST C-terminal" evidence="5">
    <location>
        <begin position="82"/>
        <end position="198"/>
    </location>
</feature>
<keyword evidence="2" id="KW-0808">Transferase</keyword>
<dbReference type="Pfam" id="PF02798">
    <property type="entry name" value="GST_N"/>
    <property type="match status" value="1"/>
</dbReference>
<dbReference type="EC" id="2.5.1.18" evidence="1"/>
<evidence type="ECO:0000259" key="4">
    <source>
        <dbReference type="PROSITE" id="PS50404"/>
    </source>
</evidence>
<sequence>MPNYKLLYFNVKARGESIRLIFAEAGIEFEDKRVEPSEWPEIKPTTPFGRVPVLYIDDKPPLAQSGAIAAYLGREFGLDAGSSLADAYAHMLFDSFDDFGSILPYMEEDPVKRKATVQELLEKQINPALDKMEKKFKAGGNDFLVGKKLTYVDLAFWNFCDVLSDFDKTFLTNFPTLDALCKRVAARPNIKKYVENRP</sequence>
<dbReference type="InterPro" id="IPR050213">
    <property type="entry name" value="GST_superfamily"/>
</dbReference>
<dbReference type="InterPro" id="IPR036282">
    <property type="entry name" value="Glutathione-S-Trfase_C_sf"/>
</dbReference>
<keyword evidence="7" id="KW-1185">Reference proteome</keyword>
<dbReference type="InterPro" id="IPR040079">
    <property type="entry name" value="Glutathione_S-Trfase"/>
</dbReference>
<dbReference type="Gene3D" id="3.40.30.10">
    <property type="entry name" value="Glutaredoxin"/>
    <property type="match status" value="1"/>
</dbReference>
<dbReference type="SFLD" id="SFLDG00363">
    <property type="entry name" value="AMPS_(cytGST):_Alpha-__Mu-__Pi"/>
    <property type="match status" value="1"/>
</dbReference>
<dbReference type="InterPro" id="IPR004045">
    <property type="entry name" value="Glutathione_S-Trfase_N"/>
</dbReference>
<dbReference type="SFLD" id="SFLDG01205">
    <property type="entry name" value="AMPS.1"/>
    <property type="match status" value="1"/>
</dbReference>
<evidence type="ECO:0000256" key="2">
    <source>
        <dbReference type="ARBA" id="ARBA00022679"/>
    </source>
</evidence>
<organism evidence="6 7">
    <name type="scientific">Clavelina lepadiformis</name>
    <name type="common">Light-bulb sea squirt</name>
    <name type="synonym">Ascidia lepadiformis</name>
    <dbReference type="NCBI Taxonomy" id="159417"/>
    <lineage>
        <taxon>Eukaryota</taxon>
        <taxon>Metazoa</taxon>
        <taxon>Chordata</taxon>
        <taxon>Tunicata</taxon>
        <taxon>Ascidiacea</taxon>
        <taxon>Aplousobranchia</taxon>
        <taxon>Clavelinidae</taxon>
        <taxon>Clavelina</taxon>
    </lineage>
</organism>
<evidence type="ECO:0000313" key="6">
    <source>
        <dbReference type="EMBL" id="CAK8674280.1"/>
    </source>
</evidence>
<name>A0ABP0F771_CLALP</name>
<accession>A0ABP0F771</accession>
<dbReference type="InterPro" id="IPR004046">
    <property type="entry name" value="GST_C"/>
</dbReference>
<dbReference type="PROSITE" id="PS50405">
    <property type="entry name" value="GST_CTER"/>
    <property type="match status" value="1"/>
</dbReference>